<dbReference type="EMBL" id="BMAV01027302">
    <property type="protein sequence ID" value="GFS58061.1"/>
    <property type="molecule type" value="Genomic_DNA"/>
</dbReference>
<comment type="caution">
    <text evidence="6">The sequence shown here is derived from an EMBL/GenBank/DDBJ whole genome shotgun (WGS) entry which is preliminary data.</text>
</comment>
<keyword evidence="5" id="KW-0472">Membrane</keyword>
<keyword evidence="5" id="KW-1133">Transmembrane helix</keyword>
<dbReference type="GO" id="GO:0005886">
    <property type="term" value="C:plasma membrane"/>
    <property type="evidence" value="ECO:0007669"/>
    <property type="project" value="TreeGrafter"/>
</dbReference>
<dbReference type="PANTHER" id="PTHR10110">
    <property type="entry name" value="SODIUM/HYDROGEN EXCHANGER"/>
    <property type="match status" value="1"/>
</dbReference>
<keyword evidence="7" id="KW-1185">Reference proteome</keyword>
<gene>
    <name evidence="6" type="primary">SLC9A8_1</name>
    <name evidence="6" type="ORF">TNIN_460961</name>
</gene>
<reference evidence="6" key="1">
    <citation type="submission" date="2020-08" db="EMBL/GenBank/DDBJ databases">
        <title>Multicomponent nature underlies the extraordinary mechanical properties of spider dragline silk.</title>
        <authorList>
            <person name="Kono N."/>
            <person name="Nakamura H."/>
            <person name="Mori M."/>
            <person name="Yoshida Y."/>
            <person name="Ohtoshi R."/>
            <person name="Malay A.D."/>
            <person name="Moran D.A.P."/>
            <person name="Tomita M."/>
            <person name="Numata K."/>
            <person name="Arakawa K."/>
        </authorList>
    </citation>
    <scope>NUCLEOTIDE SEQUENCE</scope>
</reference>
<evidence type="ECO:0000256" key="4">
    <source>
        <dbReference type="ARBA" id="ARBA00023065"/>
    </source>
</evidence>
<dbReference type="GO" id="GO:0051453">
    <property type="term" value="P:regulation of intracellular pH"/>
    <property type="evidence" value="ECO:0007669"/>
    <property type="project" value="TreeGrafter"/>
</dbReference>
<dbReference type="GO" id="GO:0015385">
    <property type="term" value="F:sodium:proton antiporter activity"/>
    <property type="evidence" value="ECO:0007669"/>
    <property type="project" value="InterPro"/>
</dbReference>
<keyword evidence="4" id="KW-0406">Ion transport</keyword>
<keyword evidence="3" id="KW-0050">Antiport</keyword>
<sequence>MEFISLFLAIRGAVAFALALRFDFEEEKRNVIITSTLVIVLFTTIIFGGGTMPLLKCLQKKESSKKKKEDCQSEICLIKTEKLGEALDAEEVEEADLFGSHNWFLKLDENYLKPFFTRKMGSRSEGHVAVDFWNGYIILYSAVSNLMRLLIVIADFAKMCNIRGKGVGDINYFFVDAIFKTKVSDCDSKFSQDFDMDWNKYVKSHSAGEESTF</sequence>
<evidence type="ECO:0000313" key="6">
    <source>
        <dbReference type="EMBL" id="GFS58061.1"/>
    </source>
</evidence>
<dbReference type="OrthoDB" id="6428185at2759"/>
<evidence type="ECO:0000256" key="3">
    <source>
        <dbReference type="ARBA" id="ARBA00022449"/>
    </source>
</evidence>
<evidence type="ECO:0000313" key="7">
    <source>
        <dbReference type="Proteomes" id="UP000886998"/>
    </source>
</evidence>
<accession>A0A8X6MH84</accession>
<name>A0A8X6MH84_9ARAC</name>
<comment type="subcellular location">
    <subcellularLocation>
        <location evidence="1">Endomembrane system</location>
        <topology evidence="1">Multi-pass membrane protein</topology>
    </subcellularLocation>
</comment>
<dbReference type="GO" id="GO:0098719">
    <property type="term" value="P:sodium ion import across plasma membrane"/>
    <property type="evidence" value="ECO:0007669"/>
    <property type="project" value="TreeGrafter"/>
</dbReference>
<dbReference type="PANTHER" id="PTHR10110:SF191">
    <property type="entry name" value="SODIUM_HYDROGEN EXCHANGER 8"/>
    <property type="match status" value="1"/>
</dbReference>
<keyword evidence="2" id="KW-0813">Transport</keyword>
<dbReference type="Proteomes" id="UP000886998">
    <property type="component" value="Unassembled WGS sequence"/>
</dbReference>
<evidence type="ECO:0000256" key="1">
    <source>
        <dbReference type="ARBA" id="ARBA00004127"/>
    </source>
</evidence>
<feature type="transmembrane region" description="Helical" evidence="5">
    <location>
        <begin position="31"/>
        <end position="58"/>
    </location>
</feature>
<evidence type="ECO:0000256" key="5">
    <source>
        <dbReference type="SAM" id="Phobius"/>
    </source>
</evidence>
<dbReference type="InterPro" id="IPR018422">
    <property type="entry name" value="Cation/H_exchanger_CPA1"/>
</dbReference>
<dbReference type="AlphaFoldDB" id="A0A8X6MH84"/>
<proteinExistence type="predicted"/>
<dbReference type="GO" id="GO:0015386">
    <property type="term" value="F:potassium:proton antiporter activity"/>
    <property type="evidence" value="ECO:0007669"/>
    <property type="project" value="TreeGrafter"/>
</dbReference>
<organism evidence="6 7">
    <name type="scientific">Trichonephila inaurata madagascariensis</name>
    <dbReference type="NCBI Taxonomy" id="2747483"/>
    <lineage>
        <taxon>Eukaryota</taxon>
        <taxon>Metazoa</taxon>
        <taxon>Ecdysozoa</taxon>
        <taxon>Arthropoda</taxon>
        <taxon>Chelicerata</taxon>
        <taxon>Arachnida</taxon>
        <taxon>Araneae</taxon>
        <taxon>Araneomorphae</taxon>
        <taxon>Entelegynae</taxon>
        <taxon>Araneoidea</taxon>
        <taxon>Nephilidae</taxon>
        <taxon>Trichonephila</taxon>
        <taxon>Trichonephila inaurata</taxon>
    </lineage>
</organism>
<protein>
    <submittedName>
        <fullName evidence="6">Uncharacterized protein</fullName>
    </submittedName>
</protein>
<evidence type="ECO:0000256" key="2">
    <source>
        <dbReference type="ARBA" id="ARBA00022448"/>
    </source>
</evidence>
<dbReference type="GO" id="GO:0012505">
    <property type="term" value="C:endomembrane system"/>
    <property type="evidence" value="ECO:0007669"/>
    <property type="project" value="UniProtKB-SubCell"/>
</dbReference>
<keyword evidence="5" id="KW-0812">Transmembrane</keyword>